<gene>
    <name evidence="2" type="ORF">F3168_09225</name>
</gene>
<name>A0A7C9KXE6_9SPHN</name>
<dbReference type="InterPro" id="IPR007024">
    <property type="entry name" value="BLUF_domain"/>
</dbReference>
<organism evidence="2 3">
    <name type="scientific">Sandarakinorhabdus fusca</name>
    <dbReference type="NCBI Taxonomy" id="1439888"/>
    <lineage>
        <taxon>Bacteria</taxon>
        <taxon>Pseudomonadati</taxon>
        <taxon>Pseudomonadota</taxon>
        <taxon>Alphaproteobacteria</taxon>
        <taxon>Sphingomonadales</taxon>
        <taxon>Sphingosinicellaceae</taxon>
        <taxon>Sandarakinorhabdus</taxon>
    </lineage>
</organism>
<dbReference type="Pfam" id="PF04940">
    <property type="entry name" value="BLUF"/>
    <property type="match status" value="1"/>
</dbReference>
<comment type="caution">
    <text evidence="2">The sequence shown here is derived from an EMBL/GenBank/DDBJ whole genome shotgun (WGS) entry which is preliminary data.</text>
</comment>
<dbReference type="Gene3D" id="3.30.70.100">
    <property type="match status" value="1"/>
</dbReference>
<evidence type="ECO:0000259" key="1">
    <source>
        <dbReference type="PROSITE" id="PS50925"/>
    </source>
</evidence>
<keyword evidence="3" id="KW-1185">Reference proteome</keyword>
<dbReference type="SMART" id="SM01034">
    <property type="entry name" value="BLUF"/>
    <property type="match status" value="1"/>
</dbReference>
<dbReference type="EMBL" id="WIOL01000003">
    <property type="protein sequence ID" value="MQT17442.1"/>
    <property type="molecule type" value="Genomic_DNA"/>
</dbReference>
<dbReference type="GO" id="GO:0009882">
    <property type="term" value="F:blue light photoreceptor activity"/>
    <property type="evidence" value="ECO:0007669"/>
    <property type="project" value="InterPro"/>
</dbReference>
<dbReference type="PROSITE" id="PS50925">
    <property type="entry name" value="BLUF"/>
    <property type="match status" value="1"/>
</dbReference>
<protein>
    <submittedName>
        <fullName evidence="2">Blue light sensor protein</fullName>
    </submittedName>
</protein>
<feature type="domain" description="BLUF" evidence="1">
    <location>
        <begin position="3"/>
        <end position="93"/>
    </location>
</feature>
<dbReference type="InterPro" id="IPR036046">
    <property type="entry name" value="Acylphosphatase-like_dom_sf"/>
</dbReference>
<proteinExistence type="predicted"/>
<evidence type="ECO:0000313" key="2">
    <source>
        <dbReference type="EMBL" id="MQT17442.1"/>
    </source>
</evidence>
<dbReference type="SUPFAM" id="SSF54975">
    <property type="entry name" value="Acylphosphatase/BLUF domain-like"/>
    <property type="match status" value="1"/>
</dbReference>
<sequence length="133" mass="14781">MTLTQLIYYSQPFGFDDAMLNGILLQARRNNARDGLTGALIVRGDLYLQLLEGPEPALLATFARIRRDNRHLAVRQLSLAAVEARLFPEWTMHDDPAQSWLWDERAVGDGALDRASVAELGAVFARVKESATA</sequence>
<accession>A0A7C9KXE6</accession>
<evidence type="ECO:0000313" key="3">
    <source>
        <dbReference type="Proteomes" id="UP000481327"/>
    </source>
</evidence>
<dbReference type="OrthoDB" id="196105at2"/>
<reference evidence="2 3" key="1">
    <citation type="submission" date="2019-09" db="EMBL/GenBank/DDBJ databases">
        <title>Polymorphobacter sp. isolated from a lake in China.</title>
        <authorList>
            <person name="Liu Z."/>
        </authorList>
    </citation>
    <scope>NUCLEOTIDE SEQUENCE [LARGE SCALE GENOMIC DNA]</scope>
    <source>
        <strain evidence="2 3">D40P</strain>
    </source>
</reference>
<dbReference type="AlphaFoldDB" id="A0A7C9KXE6"/>
<dbReference type="RefSeq" id="WP_152577906.1">
    <property type="nucleotide sequence ID" value="NZ_JAATJI010000002.1"/>
</dbReference>
<dbReference type="Proteomes" id="UP000481327">
    <property type="component" value="Unassembled WGS sequence"/>
</dbReference>
<dbReference type="GO" id="GO:0071949">
    <property type="term" value="F:FAD binding"/>
    <property type="evidence" value="ECO:0007669"/>
    <property type="project" value="InterPro"/>
</dbReference>